<dbReference type="GO" id="GO:0043418">
    <property type="term" value="P:homocysteine catabolic process"/>
    <property type="evidence" value="ECO:0007669"/>
    <property type="project" value="TreeGrafter"/>
</dbReference>
<dbReference type="InterPro" id="IPR004134">
    <property type="entry name" value="Peptidase_C1B"/>
</dbReference>
<sequence length="470" mass="53570">MAVVTAGSPGAVDDATIEQWHAAYASNDKNLLATNAVCVSDVADVLLNRDSVVDNTDVEFDHRMQYDEAKATDQKSTGRCWIFAATNVIRLHFIKKFGLSDSFEFSQPYLFFWDKLEKANYFLESIIKTRSEPLDSRLVHHLLSTPINDGGQYDMIINLISKHGLVPKSAFPESKHSCNSRRMNQIIITKLREFAQVLRDASKASDESALRAIKSKQMSEIYSIMCIFFGIPPKQFTWSFRNKEKKYVEHPKLTPLTFVGQLIDFDVTDMVSLISDPRNPYYKLYTVDYLGNVVGGRDVRYSMMSLCATPLRIVDLSSSLVNVPIEVLNELAARSIEGGEPVWFGCDVGKHFHREMHVMDLGIFNYNLVFNTKFNQNREQRLRYGQSLMTHAMVFNAFHGEVGNVSRWRVENSWSDKNNKGFATMTNDWFNEYVYQIVVNKSLLSPEILAVYDQVPTVLPPWDPMGSLAN</sequence>
<evidence type="ECO:0000256" key="4">
    <source>
        <dbReference type="ARBA" id="ARBA00022801"/>
    </source>
</evidence>
<dbReference type="GO" id="GO:0009636">
    <property type="term" value="P:response to toxic substance"/>
    <property type="evidence" value="ECO:0007669"/>
    <property type="project" value="TreeGrafter"/>
</dbReference>
<evidence type="ECO:0000313" key="9">
    <source>
        <dbReference type="Proteomes" id="UP000039324"/>
    </source>
</evidence>
<dbReference type="STRING" id="37360.A0A0G4J647"/>
<feature type="active site" evidence="7">
    <location>
        <position position="412"/>
    </location>
</feature>
<dbReference type="PIRSF" id="PIRSF005700">
    <property type="entry name" value="PepC"/>
    <property type="match status" value="1"/>
</dbReference>
<dbReference type="Pfam" id="PF03051">
    <property type="entry name" value="Peptidase_C1_2"/>
    <property type="match status" value="2"/>
</dbReference>
<feature type="active site" evidence="7">
    <location>
        <position position="80"/>
    </location>
</feature>
<dbReference type="PANTHER" id="PTHR10363:SF2">
    <property type="entry name" value="BLEOMYCIN HYDROLASE"/>
    <property type="match status" value="1"/>
</dbReference>
<dbReference type="OMA" id="QSYTFFW"/>
<evidence type="ECO:0000256" key="1">
    <source>
        <dbReference type="ARBA" id="ARBA00000423"/>
    </source>
</evidence>
<keyword evidence="9" id="KW-1185">Reference proteome</keyword>
<gene>
    <name evidence="8" type="ORF">PBRA_009268</name>
</gene>
<dbReference type="GO" id="GO:0006508">
    <property type="term" value="P:proteolysis"/>
    <property type="evidence" value="ECO:0007669"/>
    <property type="project" value="UniProtKB-KW"/>
</dbReference>
<organism evidence="8 9">
    <name type="scientific">Plasmodiophora brassicae</name>
    <name type="common">Clubroot disease agent</name>
    <dbReference type="NCBI Taxonomy" id="37360"/>
    <lineage>
        <taxon>Eukaryota</taxon>
        <taxon>Sar</taxon>
        <taxon>Rhizaria</taxon>
        <taxon>Endomyxa</taxon>
        <taxon>Phytomyxea</taxon>
        <taxon>Plasmodiophorida</taxon>
        <taxon>Plasmodiophoridae</taxon>
        <taxon>Plasmodiophora</taxon>
    </lineage>
</organism>
<protein>
    <recommendedName>
        <fullName evidence="2">bleomycin hydrolase</fullName>
        <ecNumber evidence="2">3.4.22.40</ecNumber>
    </recommendedName>
</protein>
<evidence type="ECO:0000313" key="8">
    <source>
        <dbReference type="EMBL" id="CEP03050.1"/>
    </source>
</evidence>
<evidence type="ECO:0000256" key="3">
    <source>
        <dbReference type="ARBA" id="ARBA00022670"/>
    </source>
</evidence>
<dbReference type="SUPFAM" id="SSF54001">
    <property type="entry name" value="Cysteine proteinases"/>
    <property type="match status" value="1"/>
</dbReference>
<keyword evidence="3 6" id="KW-0645">Protease</keyword>
<dbReference type="CDD" id="cd00585">
    <property type="entry name" value="Peptidase_C1B"/>
    <property type="match status" value="1"/>
</dbReference>
<accession>A0A0G4J647</accession>
<dbReference type="InterPro" id="IPR038765">
    <property type="entry name" value="Papain-like_cys_pep_sf"/>
</dbReference>
<dbReference type="Proteomes" id="UP000039324">
    <property type="component" value="Unassembled WGS sequence"/>
</dbReference>
<name>A0A0G4J647_PLABS</name>
<evidence type="ECO:0000256" key="6">
    <source>
        <dbReference type="PIRNR" id="PIRNR005700"/>
    </source>
</evidence>
<dbReference type="GO" id="GO:0004197">
    <property type="term" value="F:cysteine-type endopeptidase activity"/>
    <property type="evidence" value="ECO:0007669"/>
    <property type="project" value="UniProtKB-EC"/>
</dbReference>
<evidence type="ECO:0000256" key="2">
    <source>
        <dbReference type="ARBA" id="ARBA00012465"/>
    </source>
</evidence>
<dbReference type="PROSITE" id="PS00139">
    <property type="entry name" value="THIOL_PROTEASE_CYS"/>
    <property type="match status" value="1"/>
</dbReference>
<keyword evidence="5 6" id="KW-0788">Thiol protease</keyword>
<reference evidence="8 9" key="1">
    <citation type="submission" date="2015-02" db="EMBL/GenBank/DDBJ databases">
        <authorList>
            <person name="Chooi Y.-H."/>
        </authorList>
    </citation>
    <scope>NUCLEOTIDE SEQUENCE [LARGE SCALE GENOMIC DNA]</scope>
    <source>
        <strain evidence="8">E3</strain>
    </source>
</reference>
<dbReference type="AlphaFoldDB" id="A0A0G4J647"/>
<feature type="active site" evidence="7">
    <location>
        <position position="391"/>
    </location>
</feature>
<dbReference type="GO" id="GO:0070005">
    <property type="term" value="F:cysteine-type aminopeptidase activity"/>
    <property type="evidence" value="ECO:0007669"/>
    <property type="project" value="InterPro"/>
</dbReference>
<dbReference type="PANTHER" id="PTHR10363">
    <property type="entry name" value="BLEOMYCIN HYDROLASE"/>
    <property type="match status" value="1"/>
</dbReference>
<dbReference type="EMBL" id="CDSF01000138">
    <property type="protein sequence ID" value="CEP03050.1"/>
    <property type="molecule type" value="Genomic_DNA"/>
</dbReference>
<keyword evidence="4 6" id="KW-0378">Hydrolase</keyword>
<proteinExistence type="inferred from homology"/>
<dbReference type="InterPro" id="IPR000169">
    <property type="entry name" value="Pept_cys_AS"/>
</dbReference>
<dbReference type="OrthoDB" id="2666448at2759"/>
<dbReference type="EC" id="3.4.22.40" evidence="2"/>
<dbReference type="Gene3D" id="3.90.70.10">
    <property type="entry name" value="Cysteine proteinases"/>
    <property type="match status" value="1"/>
</dbReference>
<evidence type="ECO:0000256" key="7">
    <source>
        <dbReference type="PIRSR" id="PIRSR005700-1"/>
    </source>
</evidence>
<comment type="similarity">
    <text evidence="6">Belongs to the peptidase C1 family.</text>
</comment>
<dbReference type="GO" id="GO:0005737">
    <property type="term" value="C:cytoplasm"/>
    <property type="evidence" value="ECO:0007669"/>
    <property type="project" value="TreeGrafter"/>
</dbReference>
<comment type="catalytic activity">
    <reaction evidence="1">
        <text>Inactivates bleomycin B2 (a cytotoxic glycometallopeptide) by hydrolysis of a carboxyamide bond of beta-aminoalanine, but also shows general aminopeptidase activity. The specificity varies somewhat with source, but amino acid arylamides of Met, Leu and Ala are preferred.</text>
        <dbReference type="EC" id="3.4.22.40"/>
    </reaction>
</comment>
<evidence type="ECO:0000256" key="5">
    <source>
        <dbReference type="ARBA" id="ARBA00022807"/>
    </source>
</evidence>